<feature type="coiled-coil region" evidence="1">
    <location>
        <begin position="48"/>
        <end position="82"/>
    </location>
</feature>
<keyword evidence="2" id="KW-1133">Transmembrane helix</keyword>
<keyword evidence="1" id="KW-0175">Coiled coil</keyword>
<evidence type="ECO:0000256" key="1">
    <source>
        <dbReference type="SAM" id="Coils"/>
    </source>
</evidence>
<sequence length="143" mass="15749">MTAVQIYALIAIVLMIAGGHWLAYRSGLSNGLTEGHGEGFSEGIAVQSADKSEEIRNLTLSLKQAQNKHEQLYDLYKRALEVSRLGEPTRITLLEIAEKLRIAAETFAAFRTGKKLERETRALRDEALAIAALLEPVDQENAA</sequence>
<accession>A0A423JZF0</accession>
<evidence type="ECO:0000313" key="4">
    <source>
        <dbReference type="Proteomes" id="UP000285349"/>
    </source>
</evidence>
<dbReference type="Proteomes" id="UP000285349">
    <property type="component" value="Unassembled WGS sequence"/>
</dbReference>
<name>A0A423JZF0_9PSED</name>
<dbReference type="OrthoDB" id="7008625at2"/>
<dbReference type="AlphaFoldDB" id="A0A423JZF0"/>
<reference evidence="3 4" key="1">
    <citation type="submission" date="2016-10" db="EMBL/GenBank/DDBJ databases">
        <title>Comparative genome analysis of multiple Pseudomonas spp. focuses on biocontrol and plant growth promoting traits.</title>
        <authorList>
            <person name="Tao X.-Y."/>
            <person name="Taylor C.G."/>
        </authorList>
    </citation>
    <scope>NUCLEOTIDE SEQUENCE [LARGE SCALE GENOMIC DNA]</scope>
    <source>
        <strain evidence="3 4">37A10</strain>
    </source>
</reference>
<proteinExistence type="predicted"/>
<evidence type="ECO:0000256" key="2">
    <source>
        <dbReference type="SAM" id="Phobius"/>
    </source>
</evidence>
<dbReference type="RefSeq" id="WP_123512349.1">
    <property type="nucleotide sequence ID" value="NZ_MOBQ01000024.1"/>
</dbReference>
<gene>
    <name evidence="3" type="ORF">BK666_19805</name>
</gene>
<dbReference type="EMBL" id="MOBQ01000024">
    <property type="protein sequence ID" value="RON43336.1"/>
    <property type="molecule type" value="Genomic_DNA"/>
</dbReference>
<keyword evidence="2" id="KW-0472">Membrane</keyword>
<evidence type="ECO:0000313" key="3">
    <source>
        <dbReference type="EMBL" id="RON43336.1"/>
    </source>
</evidence>
<keyword evidence="2" id="KW-0812">Transmembrane</keyword>
<feature type="transmembrane region" description="Helical" evidence="2">
    <location>
        <begin position="6"/>
        <end position="24"/>
    </location>
</feature>
<comment type="caution">
    <text evidence="3">The sequence shown here is derived from an EMBL/GenBank/DDBJ whole genome shotgun (WGS) entry which is preliminary data.</text>
</comment>
<organism evidence="3 4">
    <name type="scientific">Pseudomonas frederiksbergensis</name>
    <dbReference type="NCBI Taxonomy" id="104087"/>
    <lineage>
        <taxon>Bacteria</taxon>
        <taxon>Pseudomonadati</taxon>
        <taxon>Pseudomonadota</taxon>
        <taxon>Gammaproteobacteria</taxon>
        <taxon>Pseudomonadales</taxon>
        <taxon>Pseudomonadaceae</taxon>
        <taxon>Pseudomonas</taxon>
    </lineage>
</organism>
<protein>
    <submittedName>
        <fullName evidence="3">Uncharacterized protein</fullName>
    </submittedName>
</protein>